<proteinExistence type="predicted"/>
<protein>
    <submittedName>
        <fullName evidence="1">Uncharacterized protein</fullName>
    </submittedName>
</protein>
<name>A0A0B6Y9U5_9EUPU</name>
<sequence>MQCSSTYRQQQLQGYVIGKTHMKQVPRQQLHNQVLNPRRQQQQIISIVLN</sequence>
<reference evidence="1" key="1">
    <citation type="submission" date="2014-12" db="EMBL/GenBank/DDBJ databases">
        <title>Insight into the proteome of Arion vulgaris.</title>
        <authorList>
            <person name="Aradska J."/>
            <person name="Bulat T."/>
            <person name="Smidak R."/>
            <person name="Sarate P."/>
            <person name="Gangsoo J."/>
            <person name="Sialana F."/>
            <person name="Bilban M."/>
            <person name="Lubec G."/>
        </authorList>
    </citation>
    <scope>NUCLEOTIDE SEQUENCE</scope>
    <source>
        <tissue evidence="1">Skin</tissue>
    </source>
</reference>
<gene>
    <name evidence="1" type="primary">ORF15991</name>
</gene>
<evidence type="ECO:0000313" key="1">
    <source>
        <dbReference type="EMBL" id="CEK52230.1"/>
    </source>
</evidence>
<organism evidence="1">
    <name type="scientific">Arion vulgaris</name>
    <dbReference type="NCBI Taxonomy" id="1028688"/>
    <lineage>
        <taxon>Eukaryota</taxon>
        <taxon>Metazoa</taxon>
        <taxon>Spiralia</taxon>
        <taxon>Lophotrochozoa</taxon>
        <taxon>Mollusca</taxon>
        <taxon>Gastropoda</taxon>
        <taxon>Heterobranchia</taxon>
        <taxon>Euthyneura</taxon>
        <taxon>Panpulmonata</taxon>
        <taxon>Eupulmonata</taxon>
        <taxon>Stylommatophora</taxon>
        <taxon>Helicina</taxon>
        <taxon>Arionoidea</taxon>
        <taxon>Arionidae</taxon>
        <taxon>Arion</taxon>
    </lineage>
</organism>
<dbReference type="EMBL" id="HACG01005365">
    <property type="protein sequence ID" value="CEK52230.1"/>
    <property type="molecule type" value="Transcribed_RNA"/>
</dbReference>
<accession>A0A0B6Y9U5</accession>
<feature type="non-terminal residue" evidence="1">
    <location>
        <position position="50"/>
    </location>
</feature>
<dbReference type="AlphaFoldDB" id="A0A0B6Y9U5"/>